<dbReference type="RefSeq" id="WP_207892214.1">
    <property type="nucleotide sequence ID" value="NZ_QKYN01000080.1"/>
</dbReference>
<comment type="caution">
    <text evidence="2">The sequence shown here is derived from an EMBL/GenBank/DDBJ whole genome shotgun (WGS) entry which is preliminary data.</text>
</comment>
<dbReference type="GO" id="GO:0003824">
    <property type="term" value="F:catalytic activity"/>
    <property type="evidence" value="ECO:0007669"/>
    <property type="project" value="InterPro"/>
</dbReference>
<dbReference type="Gene3D" id="3.30.559.10">
    <property type="entry name" value="Chloramphenicol acetyltransferase-like domain"/>
    <property type="match status" value="1"/>
</dbReference>
<dbReference type="Pfam" id="PF00668">
    <property type="entry name" value="Condensation"/>
    <property type="match status" value="1"/>
</dbReference>
<evidence type="ECO:0000259" key="1">
    <source>
        <dbReference type="Pfam" id="PF00668"/>
    </source>
</evidence>
<organism evidence="2 3">
    <name type="scientific">Streptacidiphilus pinicola</name>
    <dbReference type="NCBI Taxonomy" id="2219663"/>
    <lineage>
        <taxon>Bacteria</taxon>
        <taxon>Bacillati</taxon>
        <taxon>Actinomycetota</taxon>
        <taxon>Actinomycetes</taxon>
        <taxon>Kitasatosporales</taxon>
        <taxon>Streptomycetaceae</taxon>
        <taxon>Streptacidiphilus</taxon>
    </lineage>
</organism>
<evidence type="ECO:0000313" key="3">
    <source>
        <dbReference type="Proteomes" id="UP000248889"/>
    </source>
</evidence>
<feature type="domain" description="Condensation" evidence="1">
    <location>
        <begin position="33"/>
        <end position="158"/>
    </location>
</feature>
<gene>
    <name evidence="2" type="ORF">DN069_20790</name>
</gene>
<reference evidence="2 3" key="1">
    <citation type="submission" date="2018-06" db="EMBL/GenBank/DDBJ databases">
        <title>Streptacidiphilus pinicola sp. nov., isolated from pine grove soil.</title>
        <authorList>
            <person name="Roh S.G."/>
            <person name="Park S."/>
            <person name="Kim M.-K."/>
            <person name="Yun B.-R."/>
            <person name="Park J."/>
            <person name="Kim M.J."/>
            <person name="Kim Y.S."/>
            <person name="Kim S.B."/>
        </authorList>
    </citation>
    <scope>NUCLEOTIDE SEQUENCE [LARGE SCALE GENOMIC DNA]</scope>
    <source>
        <strain evidence="2 3">MMS16-CNU450</strain>
    </source>
</reference>
<name>A0A2X0K3A1_9ACTN</name>
<dbReference type="SUPFAM" id="SSF52777">
    <property type="entry name" value="CoA-dependent acyltransferases"/>
    <property type="match status" value="1"/>
</dbReference>
<dbReference type="InterPro" id="IPR023213">
    <property type="entry name" value="CAT-like_dom_sf"/>
</dbReference>
<dbReference type="Proteomes" id="UP000248889">
    <property type="component" value="Unassembled WGS sequence"/>
</dbReference>
<dbReference type="InterPro" id="IPR001242">
    <property type="entry name" value="Condensation_dom"/>
</dbReference>
<sequence>MSATGPGPTRFTALDETSDLMERRGEPNLIYLELAVTGRLDVQRLRAAVHTAFAAHPATRSRRLPTPPWRTRSHWHVAARPDVDPLTVLDGSDVDLHAARRAVLDQPLDLRTSPLLRLRLLSGAPGGDRLLVVAHHAGFDGMGFVGVLLAICAAYNDAPTAAPPQAASPAEVATCAGDAACG</sequence>
<feature type="non-terminal residue" evidence="2">
    <location>
        <position position="182"/>
    </location>
</feature>
<keyword evidence="3" id="KW-1185">Reference proteome</keyword>
<proteinExistence type="predicted"/>
<dbReference type="EMBL" id="QKYN01000080">
    <property type="protein sequence ID" value="RAG83735.1"/>
    <property type="molecule type" value="Genomic_DNA"/>
</dbReference>
<dbReference type="AlphaFoldDB" id="A0A2X0K3A1"/>
<protein>
    <recommendedName>
        <fullName evidence="1">Condensation domain-containing protein</fullName>
    </recommendedName>
</protein>
<dbReference type="GO" id="GO:0008610">
    <property type="term" value="P:lipid biosynthetic process"/>
    <property type="evidence" value="ECO:0007669"/>
    <property type="project" value="UniProtKB-ARBA"/>
</dbReference>
<evidence type="ECO:0000313" key="2">
    <source>
        <dbReference type="EMBL" id="RAG83735.1"/>
    </source>
</evidence>
<accession>A0A2X0K3A1</accession>